<dbReference type="Pfam" id="PF08588">
    <property type="entry name" value="Duc1"/>
    <property type="match status" value="1"/>
</dbReference>
<evidence type="ECO:0000313" key="2">
    <source>
        <dbReference type="EMBL" id="KAF9950029.1"/>
    </source>
</evidence>
<name>A0A9P6LWW5_MORAP</name>
<organism evidence="2 3">
    <name type="scientific">Mortierella alpina</name>
    <name type="common">Oleaginous fungus</name>
    <name type="synonym">Mortierella renispora</name>
    <dbReference type="NCBI Taxonomy" id="64518"/>
    <lineage>
        <taxon>Eukaryota</taxon>
        <taxon>Fungi</taxon>
        <taxon>Fungi incertae sedis</taxon>
        <taxon>Mucoromycota</taxon>
        <taxon>Mortierellomycotina</taxon>
        <taxon>Mortierellomycetes</taxon>
        <taxon>Mortierellales</taxon>
        <taxon>Mortierellaceae</taxon>
        <taxon>Mortierella</taxon>
    </lineage>
</organism>
<feature type="domain" description="Domain of unknown function at the cortex 1" evidence="1">
    <location>
        <begin position="3"/>
        <end position="282"/>
    </location>
</feature>
<accession>A0A9P6LWW5</accession>
<dbReference type="PANTHER" id="PTHR34826">
    <property type="entry name" value="UPF0590 PROTEIN C409.17C"/>
    <property type="match status" value="1"/>
</dbReference>
<evidence type="ECO:0000259" key="1">
    <source>
        <dbReference type="Pfam" id="PF08588"/>
    </source>
</evidence>
<dbReference type="InterPro" id="IPR013897">
    <property type="entry name" value="Duc1"/>
</dbReference>
<dbReference type="AlphaFoldDB" id="A0A9P6LWW5"/>
<protein>
    <recommendedName>
        <fullName evidence="1">Domain of unknown function at the cortex 1 domain-containing protein</fullName>
    </recommendedName>
</protein>
<dbReference type="PANTHER" id="PTHR34826:SF2">
    <property type="entry name" value="UPF0590 PROTEIN C409.17C"/>
    <property type="match status" value="1"/>
</dbReference>
<dbReference type="OrthoDB" id="2119945at2759"/>
<proteinExistence type="predicted"/>
<evidence type="ECO:0000313" key="3">
    <source>
        <dbReference type="Proteomes" id="UP000738359"/>
    </source>
</evidence>
<dbReference type="Proteomes" id="UP000738359">
    <property type="component" value="Unassembled WGS sequence"/>
</dbReference>
<gene>
    <name evidence="2" type="ORF">BGZ70_001531</name>
</gene>
<reference evidence="2" key="1">
    <citation type="journal article" date="2020" name="Fungal Divers.">
        <title>Resolving the Mortierellaceae phylogeny through synthesis of multi-gene phylogenetics and phylogenomics.</title>
        <authorList>
            <person name="Vandepol N."/>
            <person name="Liber J."/>
            <person name="Desiro A."/>
            <person name="Na H."/>
            <person name="Kennedy M."/>
            <person name="Barry K."/>
            <person name="Grigoriev I.V."/>
            <person name="Miller A.N."/>
            <person name="O'Donnell K."/>
            <person name="Stajich J.E."/>
            <person name="Bonito G."/>
        </authorList>
    </citation>
    <scope>NUCLEOTIDE SEQUENCE</scope>
    <source>
        <strain evidence="2">CK1249</strain>
    </source>
</reference>
<dbReference type="EMBL" id="JAAAHY010001347">
    <property type="protein sequence ID" value="KAF9950029.1"/>
    <property type="molecule type" value="Genomic_DNA"/>
</dbReference>
<comment type="caution">
    <text evidence="2">The sequence shown here is derived from an EMBL/GenBank/DDBJ whole genome shotgun (WGS) entry which is preliminary data.</text>
</comment>
<keyword evidence="3" id="KW-1185">Reference proteome</keyword>
<sequence length="291" mass="32683">MLIDTDEFHGYVTYRIKDLDKRHGYAEGQKEDGNEPVPNSKWFDLPISGTKSKNRNTSCLRIAGRFKREWAGDQIVFAAEFDRRVERVPPCTSAGLKILHFLDPAVQVDLFGDKPYIRSPLIVAMNTVRVSSLNVQNPGAQTTTAEDEKLVPPWTSPNGEHVLEDTRLLFEALEDRSKAAADPPQKMTSTTPASAAAAVSAARTARQRQHYFAKPKNLARHRFQPDQMYDFEFTTAGPYLDMANFKLKIAGFTIDLLRFWDGQPCALSVKTADLSITFFTLMMEPVPVKNA</sequence>